<comment type="caution">
    <text evidence="2">The sequence shown here is derived from an EMBL/GenBank/DDBJ whole genome shotgun (WGS) entry which is preliminary data.</text>
</comment>
<protein>
    <submittedName>
        <fullName evidence="2">Uncharacterized protein</fullName>
    </submittedName>
</protein>
<accession>A0A9P8XSM9</accession>
<dbReference type="OrthoDB" id="4629699at2759"/>
<feature type="region of interest" description="Disordered" evidence="1">
    <location>
        <begin position="135"/>
        <end position="157"/>
    </location>
</feature>
<reference evidence="2" key="1">
    <citation type="journal article" date="2021" name="Nat. Commun.">
        <title>Genetic determinants of endophytism in the Arabidopsis root mycobiome.</title>
        <authorList>
            <person name="Mesny F."/>
            <person name="Miyauchi S."/>
            <person name="Thiergart T."/>
            <person name="Pickel B."/>
            <person name="Atanasova L."/>
            <person name="Karlsson M."/>
            <person name="Huettel B."/>
            <person name="Barry K.W."/>
            <person name="Haridas S."/>
            <person name="Chen C."/>
            <person name="Bauer D."/>
            <person name="Andreopoulos W."/>
            <person name="Pangilinan J."/>
            <person name="LaButti K."/>
            <person name="Riley R."/>
            <person name="Lipzen A."/>
            <person name="Clum A."/>
            <person name="Drula E."/>
            <person name="Henrissat B."/>
            <person name="Kohler A."/>
            <person name="Grigoriev I.V."/>
            <person name="Martin F.M."/>
            <person name="Hacquard S."/>
        </authorList>
    </citation>
    <scope>NUCLEOTIDE SEQUENCE</scope>
    <source>
        <strain evidence="2">MPI-CAGE-CH-0230</strain>
    </source>
</reference>
<evidence type="ECO:0000256" key="1">
    <source>
        <dbReference type="SAM" id="MobiDB-lite"/>
    </source>
</evidence>
<gene>
    <name evidence="2" type="ORF">B0I36DRAFT_369705</name>
</gene>
<dbReference type="GeneID" id="70189365"/>
<name>A0A9P8XSM9_9PEZI</name>
<dbReference type="RefSeq" id="XP_046004818.1">
    <property type="nucleotide sequence ID" value="XM_046159819.1"/>
</dbReference>
<proteinExistence type="predicted"/>
<dbReference type="EMBL" id="JAGTJQ010000014">
    <property type="protein sequence ID" value="KAH7012553.1"/>
    <property type="molecule type" value="Genomic_DNA"/>
</dbReference>
<evidence type="ECO:0000313" key="3">
    <source>
        <dbReference type="Proteomes" id="UP000756346"/>
    </source>
</evidence>
<dbReference type="Proteomes" id="UP000756346">
    <property type="component" value="Unassembled WGS sequence"/>
</dbReference>
<sequence length="157" mass="16442">MPAHVGDVVLLPKGHPGPDRRAEHAVPHLEYYPTQASLLPCRLRLCAFKSMGGPWICCVCRGGPNSYGWCTAPLGSAVAYSAAYAGVDAAAASGTAYFWDSAGFGYTAPCGHGCCSTCEPFAGPDAPEGIEIQEYEVIPEGSTSESRRSKKGKGKAK</sequence>
<evidence type="ECO:0000313" key="2">
    <source>
        <dbReference type="EMBL" id="KAH7012553.1"/>
    </source>
</evidence>
<feature type="compositionally biased region" description="Basic residues" evidence="1">
    <location>
        <begin position="148"/>
        <end position="157"/>
    </location>
</feature>
<organism evidence="2 3">
    <name type="scientific">Microdochium trichocladiopsis</name>
    <dbReference type="NCBI Taxonomy" id="1682393"/>
    <lineage>
        <taxon>Eukaryota</taxon>
        <taxon>Fungi</taxon>
        <taxon>Dikarya</taxon>
        <taxon>Ascomycota</taxon>
        <taxon>Pezizomycotina</taxon>
        <taxon>Sordariomycetes</taxon>
        <taxon>Xylariomycetidae</taxon>
        <taxon>Xylariales</taxon>
        <taxon>Microdochiaceae</taxon>
        <taxon>Microdochium</taxon>
    </lineage>
</organism>
<keyword evidence="3" id="KW-1185">Reference proteome</keyword>
<dbReference type="AlphaFoldDB" id="A0A9P8XSM9"/>